<dbReference type="InterPro" id="IPR050772">
    <property type="entry name" value="Hydratase-Decarb/MhpD_sf"/>
</dbReference>
<dbReference type="Pfam" id="PF01557">
    <property type="entry name" value="FAA_hydrolase"/>
    <property type="match status" value="1"/>
</dbReference>
<evidence type="ECO:0000313" key="3">
    <source>
        <dbReference type="EMBL" id="AYG03479.1"/>
    </source>
</evidence>
<reference evidence="3 4" key="1">
    <citation type="submission" date="2018-09" db="EMBL/GenBank/DDBJ databases">
        <title>Genome sequencing of strain 2DFW10M-5.</title>
        <authorList>
            <person name="Heo J."/>
            <person name="Kim S.-J."/>
            <person name="Kwon S.-W."/>
        </authorList>
    </citation>
    <scope>NUCLEOTIDE SEQUENCE [LARGE SCALE GENOMIC DNA]</scope>
    <source>
        <strain evidence="3 4">2DFW10M-5</strain>
    </source>
</reference>
<evidence type="ECO:0000313" key="4">
    <source>
        <dbReference type="Proteomes" id="UP000275069"/>
    </source>
</evidence>
<keyword evidence="4" id="KW-1185">Reference proteome</keyword>
<proteinExistence type="predicted"/>
<evidence type="ECO:0000256" key="1">
    <source>
        <dbReference type="ARBA" id="ARBA00023239"/>
    </source>
</evidence>
<sequence length="220" mass="22436">MGVWARADVREAFAALVAERGDTAIGWKIGMASASGMATAGIDAPLVGCLLADARLESGATIDVSDWVGPKLEPEIAVWLGADVPAGASPEQASAAVSHISLAFELVDLPGPVDDAVAALDINVFQHGVIFGERVLRSTPPPVTVLVNGETHAEVAEPTTATAPYGELVQHVAAVLGSAGRTLRAGEVIITGMLTPPIPLVPGTYAMRADGLGEIAFTVA</sequence>
<accession>A0A387BQX0</accession>
<evidence type="ECO:0000259" key="2">
    <source>
        <dbReference type="Pfam" id="PF01557"/>
    </source>
</evidence>
<dbReference type="AlphaFoldDB" id="A0A387BQX0"/>
<dbReference type="InterPro" id="IPR011234">
    <property type="entry name" value="Fumarylacetoacetase-like_C"/>
</dbReference>
<dbReference type="EMBL" id="CP032624">
    <property type="protein sequence ID" value="AYG03479.1"/>
    <property type="molecule type" value="Genomic_DNA"/>
</dbReference>
<dbReference type="GO" id="GO:0008684">
    <property type="term" value="F:2-oxopent-4-enoate hydratase activity"/>
    <property type="evidence" value="ECO:0007669"/>
    <property type="project" value="TreeGrafter"/>
</dbReference>
<gene>
    <name evidence="3" type="ORF">D7I44_07990</name>
</gene>
<dbReference type="PANTHER" id="PTHR30143:SF0">
    <property type="entry name" value="2-KETO-4-PENTENOATE HYDRATASE"/>
    <property type="match status" value="1"/>
</dbReference>
<name>A0A387BQX0_9MICO</name>
<feature type="domain" description="Fumarylacetoacetase-like C-terminal" evidence="2">
    <location>
        <begin position="44"/>
        <end position="219"/>
    </location>
</feature>
<dbReference type="Gene3D" id="3.90.850.10">
    <property type="entry name" value="Fumarylacetoacetase-like, C-terminal domain"/>
    <property type="match status" value="1"/>
</dbReference>
<organism evidence="3 4">
    <name type="scientific">Gryllotalpicola protaetiae</name>
    <dbReference type="NCBI Taxonomy" id="2419771"/>
    <lineage>
        <taxon>Bacteria</taxon>
        <taxon>Bacillati</taxon>
        <taxon>Actinomycetota</taxon>
        <taxon>Actinomycetes</taxon>
        <taxon>Micrococcales</taxon>
        <taxon>Microbacteriaceae</taxon>
        <taxon>Gryllotalpicola</taxon>
    </lineage>
</organism>
<protein>
    <recommendedName>
        <fullName evidence="2">Fumarylacetoacetase-like C-terminal domain-containing protein</fullName>
    </recommendedName>
</protein>
<dbReference type="GO" id="GO:0005737">
    <property type="term" value="C:cytoplasm"/>
    <property type="evidence" value="ECO:0007669"/>
    <property type="project" value="TreeGrafter"/>
</dbReference>
<dbReference type="OrthoDB" id="9792137at2"/>
<dbReference type="KEGG" id="gry:D7I44_07990"/>
<dbReference type="SUPFAM" id="SSF56529">
    <property type="entry name" value="FAH"/>
    <property type="match status" value="1"/>
</dbReference>
<dbReference type="InterPro" id="IPR036663">
    <property type="entry name" value="Fumarylacetoacetase_C_sf"/>
</dbReference>
<keyword evidence="1" id="KW-0456">Lyase</keyword>
<dbReference type="PANTHER" id="PTHR30143">
    <property type="entry name" value="ACID HYDRATASE"/>
    <property type="match status" value="1"/>
</dbReference>
<dbReference type="Proteomes" id="UP000275069">
    <property type="component" value="Chromosome"/>
</dbReference>